<feature type="transmembrane region" description="Helical" evidence="1">
    <location>
        <begin position="182"/>
        <end position="204"/>
    </location>
</feature>
<dbReference type="EMBL" id="LGRX02002984">
    <property type="protein sequence ID" value="KAK3283192.1"/>
    <property type="molecule type" value="Genomic_DNA"/>
</dbReference>
<sequence length="381" mass="43382">MWCLCTLQIRLTVQVNVITNFFQLQEDYTTFSPDRYEDAEVLKSMKSDDEVEQKCELVRSKMKQVLRQAGYTKVTKEQTAMAIATKGKGGLLISQPDPGTYTISMYQRGIRKVTRQYSSWKTLWRQTDYEANAYVRIAYIFHHTWVSKGTIKAPRIYLRLLKDYDMADLDMLIPSCKVKLSIYDYLMILGPTLFGVASAIYHLAFGHLNFSNITSAATTLSLVVAPLYAGLEGYLSYKKKEKEYEQQKSVYMMYHLCDNNGGVLASMLEGASNQDANEALLAYWWACDGAEIPKQVPVLDLDNNIKAYLQGIIPYKVTFNTDEALRQLVKMGIAEIIDMEDGSTRVKVKGFSEVLDVFDTWDPNKSSMISWVPLTSSIMRT</sequence>
<evidence type="ECO:0000313" key="2">
    <source>
        <dbReference type="EMBL" id="KAK3283192.1"/>
    </source>
</evidence>
<keyword evidence="1" id="KW-0472">Membrane</keyword>
<proteinExistence type="predicted"/>
<dbReference type="Proteomes" id="UP001190700">
    <property type="component" value="Unassembled WGS sequence"/>
</dbReference>
<keyword evidence="1" id="KW-0812">Transmembrane</keyword>
<name>A0AAE0GS10_9CHLO</name>
<evidence type="ECO:0000256" key="1">
    <source>
        <dbReference type="SAM" id="Phobius"/>
    </source>
</evidence>
<evidence type="ECO:0000313" key="3">
    <source>
        <dbReference type="Proteomes" id="UP001190700"/>
    </source>
</evidence>
<organism evidence="2 3">
    <name type="scientific">Cymbomonas tetramitiformis</name>
    <dbReference type="NCBI Taxonomy" id="36881"/>
    <lineage>
        <taxon>Eukaryota</taxon>
        <taxon>Viridiplantae</taxon>
        <taxon>Chlorophyta</taxon>
        <taxon>Pyramimonadophyceae</taxon>
        <taxon>Pyramimonadales</taxon>
        <taxon>Pyramimonadaceae</taxon>
        <taxon>Cymbomonas</taxon>
    </lineage>
</organism>
<dbReference type="PANTHER" id="PTHR33645:SF11">
    <property type="entry name" value="AMINOPEPTIDASE (DUF3754)"/>
    <property type="match status" value="1"/>
</dbReference>
<accession>A0AAE0GS10</accession>
<keyword evidence="1" id="KW-1133">Transmembrane helix</keyword>
<comment type="caution">
    <text evidence="2">The sequence shown here is derived from an EMBL/GenBank/DDBJ whole genome shotgun (WGS) entry which is preliminary data.</text>
</comment>
<dbReference type="PANTHER" id="PTHR33645">
    <property type="entry name" value="AMINOPEPTIDASE (DUF3754)"/>
    <property type="match status" value="1"/>
</dbReference>
<reference evidence="2 3" key="1">
    <citation type="journal article" date="2015" name="Genome Biol. Evol.">
        <title>Comparative Genomics of a Bacterivorous Green Alga Reveals Evolutionary Causalities and Consequences of Phago-Mixotrophic Mode of Nutrition.</title>
        <authorList>
            <person name="Burns J.A."/>
            <person name="Paasch A."/>
            <person name="Narechania A."/>
            <person name="Kim E."/>
        </authorList>
    </citation>
    <scope>NUCLEOTIDE SEQUENCE [LARGE SCALE GENOMIC DNA]</scope>
    <source>
        <strain evidence="2 3">PLY_AMNH</strain>
    </source>
</reference>
<keyword evidence="3" id="KW-1185">Reference proteome</keyword>
<dbReference type="Pfam" id="PF12576">
    <property type="entry name" value="DUF3754"/>
    <property type="match status" value="1"/>
</dbReference>
<feature type="transmembrane region" description="Helical" evidence="1">
    <location>
        <begin position="210"/>
        <end position="231"/>
    </location>
</feature>
<dbReference type="AlphaFoldDB" id="A0AAE0GS10"/>
<gene>
    <name evidence="2" type="ORF">CYMTET_9102</name>
</gene>
<protein>
    <submittedName>
        <fullName evidence="2">Uncharacterized protein</fullName>
    </submittedName>
</protein>
<dbReference type="InterPro" id="IPR022227">
    <property type="entry name" value="DUF3754"/>
</dbReference>